<evidence type="ECO:0000256" key="1">
    <source>
        <dbReference type="ARBA" id="ARBA00004127"/>
    </source>
</evidence>
<dbReference type="GO" id="GO:0012505">
    <property type="term" value="C:endomembrane system"/>
    <property type="evidence" value="ECO:0007669"/>
    <property type="project" value="UniProtKB-SubCell"/>
</dbReference>
<keyword evidence="4 5" id="KW-0472">Membrane</keyword>
<dbReference type="Proteomes" id="UP000199532">
    <property type="component" value="Unassembled WGS sequence"/>
</dbReference>
<keyword evidence="2 5" id="KW-0812">Transmembrane</keyword>
<feature type="transmembrane region" description="Helical" evidence="5">
    <location>
        <begin position="80"/>
        <end position="99"/>
    </location>
</feature>
<evidence type="ECO:0000313" key="7">
    <source>
        <dbReference type="Proteomes" id="UP000199532"/>
    </source>
</evidence>
<dbReference type="PANTHER" id="PTHR43847">
    <property type="entry name" value="BLL3993 PROTEIN"/>
    <property type="match status" value="1"/>
</dbReference>
<dbReference type="Pfam" id="PF04191">
    <property type="entry name" value="PEMT"/>
    <property type="match status" value="1"/>
</dbReference>
<keyword evidence="6" id="KW-0489">Methyltransferase</keyword>
<dbReference type="RefSeq" id="WP_090338529.1">
    <property type="nucleotide sequence ID" value="NZ_FNXY01000007.1"/>
</dbReference>
<feature type="transmembrane region" description="Helical" evidence="5">
    <location>
        <begin position="35"/>
        <end position="59"/>
    </location>
</feature>
<dbReference type="InterPro" id="IPR007318">
    <property type="entry name" value="Phopholipid_MeTrfase"/>
</dbReference>
<dbReference type="STRING" id="408657.SAMN04487995_4536"/>
<reference evidence="6 7" key="1">
    <citation type="submission" date="2016-10" db="EMBL/GenBank/DDBJ databases">
        <authorList>
            <person name="de Groot N.N."/>
        </authorList>
    </citation>
    <scope>NUCLEOTIDE SEQUENCE [LARGE SCALE GENOMIC DNA]</scope>
    <source>
        <strain evidence="6 7">DSM 19938</strain>
    </source>
</reference>
<comment type="subcellular location">
    <subcellularLocation>
        <location evidence="1">Endomembrane system</location>
        <topology evidence="1">Multi-pass membrane protein</topology>
    </subcellularLocation>
</comment>
<dbReference type="OrthoDB" id="9809773at2"/>
<keyword evidence="7" id="KW-1185">Reference proteome</keyword>
<keyword evidence="3 5" id="KW-1133">Transmembrane helix</keyword>
<proteinExistence type="predicted"/>
<gene>
    <name evidence="6" type="ORF">SAMN04487995_4536</name>
</gene>
<evidence type="ECO:0000313" key="6">
    <source>
        <dbReference type="EMBL" id="SEJ40938.1"/>
    </source>
</evidence>
<dbReference type="InterPro" id="IPR052527">
    <property type="entry name" value="Metal_cation-efflux_comp"/>
</dbReference>
<feature type="transmembrane region" description="Helical" evidence="5">
    <location>
        <begin position="9"/>
        <end position="29"/>
    </location>
</feature>
<evidence type="ECO:0000256" key="3">
    <source>
        <dbReference type="ARBA" id="ARBA00022989"/>
    </source>
</evidence>
<organism evidence="6 7">
    <name type="scientific">Dyadobacter koreensis</name>
    <dbReference type="NCBI Taxonomy" id="408657"/>
    <lineage>
        <taxon>Bacteria</taxon>
        <taxon>Pseudomonadati</taxon>
        <taxon>Bacteroidota</taxon>
        <taxon>Cytophagia</taxon>
        <taxon>Cytophagales</taxon>
        <taxon>Spirosomataceae</taxon>
        <taxon>Dyadobacter</taxon>
    </lineage>
</organism>
<protein>
    <submittedName>
        <fullName evidence="6">Protein-S-isoprenylcysteine O-methyltransferase Ste14</fullName>
    </submittedName>
</protein>
<dbReference type="PANTHER" id="PTHR43847:SF1">
    <property type="entry name" value="BLL3993 PROTEIN"/>
    <property type="match status" value="1"/>
</dbReference>
<feature type="transmembrane region" description="Helical" evidence="5">
    <location>
        <begin position="105"/>
        <end position="121"/>
    </location>
</feature>
<dbReference type="Gene3D" id="1.20.120.1630">
    <property type="match status" value="1"/>
</dbReference>
<dbReference type="GO" id="GO:0008168">
    <property type="term" value="F:methyltransferase activity"/>
    <property type="evidence" value="ECO:0007669"/>
    <property type="project" value="UniProtKB-KW"/>
</dbReference>
<name>A0A1H6YHZ6_9BACT</name>
<dbReference type="AlphaFoldDB" id="A0A1H6YHZ6"/>
<evidence type="ECO:0000256" key="4">
    <source>
        <dbReference type="ARBA" id="ARBA00023136"/>
    </source>
</evidence>
<evidence type="ECO:0000256" key="5">
    <source>
        <dbReference type="SAM" id="Phobius"/>
    </source>
</evidence>
<dbReference type="GO" id="GO:0032259">
    <property type="term" value="P:methylation"/>
    <property type="evidence" value="ECO:0007669"/>
    <property type="project" value="UniProtKB-KW"/>
</dbReference>
<evidence type="ECO:0000256" key="2">
    <source>
        <dbReference type="ARBA" id="ARBA00022692"/>
    </source>
</evidence>
<accession>A0A1H6YHZ6</accession>
<keyword evidence="6" id="KW-0808">Transferase</keyword>
<dbReference type="EMBL" id="FNXY01000007">
    <property type="protein sequence ID" value="SEJ40938.1"/>
    <property type="molecule type" value="Genomic_DNA"/>
</dbReference>
<sequence>MFRRKKKDLIFVGIQLSLFAGYIFIPALFNIKANPVIKIVGLALLMSGTVIFLAGLYQLRKSLTPFPFVRSDGRLVTNGIYYLIRHPLYTGIITGLSGYGLHQGHAGKMIVVVLLVVLFHFKSIYEERMLLVAYPDYRQYLRRTGKFLPKWKNVINVLVQRDKCH</sequence>